<name>V4U1U4_CITCL</name>
<dbReference type="PANTHER" id="PTHR33057">
    <property type="entry name" value="TRANSCRIPTION REPRESSOR OFP7-RELATED"/>
    <property type="match status" value="1"/>
</dbReference>
<dbReference type="STRING" id="85681.V4U1U4"/>
<evidence type="ECO:0000256" key="7">
    <source>
        <dbReference type="SAM" id="MobiDB-lite"/>
    </source>
</evidence>
<feature type="compositionally biased region" description="Polar residues" evidence="7">
    <location>
        <begin position="61"/>
        <end position="79"/>
    </location>
</feature>
<dbReference type="GO" id="GO:0045892">
    <property type="term" value="P:negative regulation of DNA-templated transcription"/>
    <property type="evidence" value="ECO:0007669"/>
    <property type="project" value="UniProtKB-UniRule"/>
</dbReference>
<protein>
    <recommendedName>
        <fullName evidence="6">Transcription repressor</fullName>
    </recommendedName>
    <alternativeName>
        <fullName evidence="6">Ovate family protein</fullName>
    </alternativeName>
</protein>
<evidence type="ECO:0000256" key="3">
    <source>
        <dbReference type="ARBA" id="ARBA00023015"/>
    </source>
</evidence>
<evidence type="ECO:0000313" key="9">
    <source>
        <dbReference type="EMBL" id="ESR33184.1"/>
    </source>
</evidence>
<sequence>MSSIFWKHFHLCFSSLKCLPSITPSPPSPSKLQDQDNNPSSPTSTSFLIKNFNSLYDQSSDFSTSKSLTPSTDDYFSSDTEADTVSPPDFTTIFASQRFFFSSPGRSNSIIESSDINKSETHHDQETPLNGGVAVKKYSPDPYQDFRCSMQEMIEARNLTDVMANCDFLHELLLCYLTLNPKHTHKFIISAFADILISLLSSQDSDSRQRRILGATVYVQEIAHIITSVASWLIQLLLINGCDDDTNLQQEPSRNEVQYYTEKEGGKKAK</sequence>
<keyword evidence="5 6" id="KW-0539">Nucleus</keyword>
<keyword evidence="2 6" id="KW-0678">Repressor</keyword>
<organism evidence="9 10">
    <name type="scientific">Citrus clementina</name>
    <name type="common">Clementine</name>
    <name type="synonym">Citrus deliciosa x Citrus sinensis</name>
    <dbReference type="NCBI Taxonomy" id="85681"/>
    <lineage>
        <taxon>Eukaryota</taxon>
        <taxon>Viridiplantae</taxon>
        <taxon>Streptophyta</taxon>
        <taxon>Embryophyta</taxon>
        <taxon>Tracheophyta</taxon>
        <taxon>Spermatophyta</taxon>
        <taxon>Magnoliopsida</taxon>
        <taxon>eudicotyledons</taxon>
        <taxon>Gunneridae</taxon>
        <taxon>Pentapetalae</taxon>
        <taxon>rosids</taxon>
        <taxon>malvids</taxon>
        <taxon>Sapindales</taxon>
        <taxon>Rutaceae</taxon>
        <taxon>Aurantioideae</taxon>
        <taxon>Citrus</taxon>
    </lineage>
</organism>
<feature type="domain" description="OVATE" evidence="8">
    <location>
        <begin position="135"/>
        <end position="198"/>
    </location>
</feature>
<comment type="subcellular location">
    <subcellularLocation>
        <location evidence="1 6">Nucleus</location>
    </subcellularLocation>
</comment>
<keyword evidence="10" id="KW-1185">Reference proteome</keyword>
<feature type="region of interest" description="Disordered" evidence="7">
    <location>
        <begin position="114"/>
        <end position="134"/>
    </location>
</feature>
<evidence type="ECO:0000256" key="5">
    <source>
        <dbReference type="ARBA" id="ARBA00023242"/>
    </source>
</evidence>
<reference evidence="9 10" key="1">
    <citation type="submission" date="2013-10" db="EMBL/GenBank/DDBJ databases">
        <authorList>
            <consortium name="International Citrus Genome Consortium"/>
            <person name="Jenkins J."/>
            <person name="Schmutz J."/>
            <person name="Prochnik S."/>
            <person name="Rokhsar D."/>
            <person name="Gmitter F."/>
            <person name="Ollitrault P."/>
            <person name="Machado M."/>
            <person name="Talon M."/>
            <person name="Wincker P."/>
            <person name="Jaillon O."/>
            <person name="Morgante M."/>
        </authorList>
    </citation>
    <scope>NUCLEOTIDE SEQUENCE</scope>
    <source>
        <strain evidence="10">cv. Clemenules</strain>
    </source>
</reference>
<evidence type="ECO:0000313" key="10">
    <source>
        <dbReference type="Proteomes" id="UP000030687"/>
    </source>
</evidence>
<dbReference type="AlphaFoldDB" id="V4U1U4"/>
<dbReference type="Pfam" id="PF04844">
    <property type="entry name" value="Ovate"/>
    <property type="match status" value="1"/>
</dbReference>
<dbReference type="InterPro" id="IPR006458">
    <property type="entry name" value="Ovate_C"/>
</dbReference>
<dbReference type="PANTHER" id="PTHR33057:SF175">
    <property type="entry name" value="TRANSCRIPTION REPRESSOR OFP12"/>
    <property type="match status" value="1"/>
</dbReference>
<gene>
    <name evidence="9" type="ORF">CICLE_v10006578mg</name>
</gene>
<dbReference type="eggNOG" id="ENOG502S0CD">
    <property type="taxonomic scope" value="Eukaryota"/>
</dbReference>
<feature type="compositionally biased region" description="Polar residues" evidence="7">
    <location>
        <begin position="31"/>
        <end position="44"/>
    </location>
</feature>
<dbReference type="InterPro" id="IPR038933">
    <property type="entry name" value="Ovate"/>
</dbReference>
<feature type="compositionally biased region" description="Basic and acidic residues" evidence="7">
    <location>
        <begin position="115"/>
        <end position="126"/>
    </location>
</feature>
<evidence type="ECO:0000256" key="6">
    <source>
        <dbReference type="RuleBase" id="RU367028"/>
    </source>
</evidence>
<dbReference type="OMA" id="DDRRENP"/>
<accession>V4U1U4</accession>
<proteinExistence type="predicted"/>
<evidence type="ECO:0000256" key="1">
    <source>
        <dbReference type="ARBA" id="ARBA00004123"/>
    </source>
</evidence>
<dbReference type="PROSITE" id="PS51754">
    <property type="entry name" value="OVATE"/>
    <property type="match status" value="1"/>
</dbReference>
<dbReference type="Proteomes" id="UP000030687">
    <property type="component" value="Unassembled WGS sequence"/>
</dbReference>
<comment type="function">
    <text evidence="6">Transcriptional repressor that regulates multiple aspects of plant growth and development.</text>
</comment>
<feature type="region of interest" description="Disordered" evidence="7">
    <location>
        <begin position="24"/>
        <end position="44"/>
    </location>
</feature>
<keyword evidence="4 6" id="KW-0804">Transcription</keyword>
<dbReference type="GO" id="GO:0005634">
    <property type="term" value="C:nucleus"/>
    <property type="evidence" value="ECO:0007669"/>
    <property type="project" value="UniProtKB-SubCell"/>
</dbReference>
<dbReference type="NCBIfam" id="TIGR01568">
    <property type="entry name" value="A_thal_3678"/>
    <property type="match status" value="1"/>
</dbReference>
<feature type="region of interest" description="Disordered" evidence="7">
    <location>
        <begin position="61"/>
        <end position="84"/>
    </location>
</feature>
<dbReference type="InParanoid" id="V4U1U4"/>
<dbReference type="Gramene" id="ESR33184">
    <property type="protein sequence ID" value="ESR33184"/>
    <property type="gene ID" value="CICLE_v10006578mg"/>
</dbReference>
<evidence type="ECO:0000256" key="2">
    <source>
        <dbReference type="ARBA" id="ARBA00022491"/>
    </source>
</evidence>
<dbReference type="EMBL" id="KI537036">
    <property type="protein sequence ID" value="ESR33184.1"/>
    <property type="molecule type" value="Genomic_DNA"/>
</dbReference>
<evidence type="ECO:0000256" key="4">
    <source>
        <dbReference type="ARBA" id="ARBA00023163"/>
    </source>
</evidence>
<dbReference type="FunCoup" id="V4U1U4">
    <property type="interactions" value="124"/>
</dbReference>
<dbReference type="KEGG" id="cic:CICLE_v10006578mg"/>
<evidence type="ECO:0000259" key="8">
    <source>
        <dbReference type="PROSITE" id="PS51754"/>
    </source>
</evidence>
<keyword evidence="3 6" id="KW-0805">Transcription regulation</keyword>